<reference evidence="2" key="1">
    <citation type="submission" date="2025-08" db="UniProtKB">
        <authorList>
            <consortium name="RefSeq"/>
        </authorList>
    </citation>
    <scope>IDENTIFICATION</scope>
</reference>
<protein>
    <submittedName>
        <fullName evidence="2">Uncharacterized protein LOC123521485</fullName>
    </submittedName>
</protein>
<gene>
    <name evidence="2" type="primary">LOC123521485</name>
</gene>
<evidence type="ECO:0000313" key="2">
    <source>
        <dbReference type="RefSeq" id="XP_045144282.1"/>
    </source>
</evidence>
<evidence type="ECO:0000313" key="1">
    <source>
        <dbReference type="Proteomes" id="UP000694863"/>
    </source>
</evidence>
<keyword evidence="1" id="KW-1185">Reference proteome</keyword>
<organism evidence="1 2">
    <name type="scientific">Echinops telfairi</name>
    <name type="common">Lesser hedgehog tenrec</name>
    <dbReference type="NCBI Taxonomy" id="9371"/>
    <lineage>
        <taxon>Eukaryota</taxon>
        <taxon>Metazoa</taxon>
        <taxon>Chordata</taxon>
        <taxon>Craniata</taxon>
        <taxon>Vertebrata</taxon>
        <taxon>Euteleostomi</taxon>
        <taxon>Mammalia</taxon>
        <taxon>Eutheria</taxon>
        <taxon>Afrotheria</taxon>
        <taxon>Tenrecidae</taxon>
        <taxon>Tenrecinae</taxon>
        <taxon>Echinops</taxon>
    </lineage>
</organism>
<accession>A0AC55CXR8</accession>
<dbReference type="Proteomes" id="UP000694863">
    <property type="component" value="Unplaced"/>
</dbReference>
<dbReference type="RefSeq" id="XP_045144282.1">
    <property type="nucleotide sequence ID" value="XM_045288347.1"/>
</dbReference>
<proteinExistence type="predicted"/>
<name>A0AC55CXR8_ECHTE</name>
<sequence length="214" mass="24183">MEKFNTISQIKTKGRLRNSPTIAQMQVMVEAEENPVPTRFSTTQGQHHPLWGTLGYTTEENPIPPLLKNYSYEAEKVRKEEQNTITPWNAQKNAEAKVPAFRNRTCVSLVPAEMLLICSGPQILPAKLRIRTLQLEWFGDAADTISTCHSLNRWKMELRDQGDVALGSSVSRRQGDMCGQFWSRLRILHWSSTICDSSSTPCKSVSGMEAENRS</sequence>